<protein>
    <submittedName>
        <fullName evidence="2">Integrase core domain containing protein</fullName>
    </submittedName>
</protein>
<dbReference type="HOGENOM" id="CLU_028647_6_0_1"/>
<accession>M1D8P7</accession>
<dbReference type="EnsemblPlants" id="PGSC0003DMT400085076">
    <property type="protein sequence ID" value="PGSC0003DMT400085076"/>
    <property type="gene ID" value="PGSC0003DMG400034647"/>
</dbReference>
<evidence type="ECO:0000313" key="3">
    <source>
        <dbReference type="Proteomes" id="UP000011115"/>
    </source>
</evidence>
<evidence type="ECO:0000313" key="2">
    <source>
        <dbReference type="EnsemblPlants" id="PGSC0003DMT400085076"/>
    </source>
</evidence>
<dbReference type="Proteomes" id="UP000011115">
    <property type="component" value="Unassembled WGS sequence"/>
</dbReference>
<reference evidence="3" key="1">
    <citation type="journal article" date="2011" name="Nature">
        <title>Genome sequence and analysis of the tuber crop potato.</title>
        <authorList>
            <consortium name="The Potato Genome Sequencing Consortium"/>
        </authorList>
    </citation>
    <scope>NUCLEOTIDE SEQUENCE [LARGE SCALE GENOMIC DNA]</scope>
    <source>
        <strain evidence="3">cv. DM1-3 516 R44</strain>
    </source>
</reference>
<feature type="region of interest" description="Disordered" evidence="1">
    <location>
        <begin position="85"/>
        <end position="114"/>
    </location>
</feature>
<dbReference type="Gramene" id="PGSC0003DMT400085076">
    <property type="protein sequence ID" value="PGSC0003DMT400085076"/>
    <property type="gene ID" value="PGSC0003DMG400034647"/>
</dbReference>
<name>M1D8P7_SOLTU</name>
<evidence type="ECO:0000256" key="1">
    <source>
        <dbReference type="SAM" id="MobiDB-lite"/>
    </source>
</evidence>
<dbReference type="AlphaFoldDB" id="M1D8P7"/>
<feature type="region of interest" description="Disordered" evidence="1">
    <location>
        <begin position="161"/>
        <end position="191"/>
    </location>
</feature>
<sequence length="191" mass="20532">MERRMEGMMDRKVQAVNKLLDAFELRVLEQSAPAIYLSALQAELASIRTDVDAILATPTVEPQAAPTALADDTVLDALFSGTAEEGLEPTHAKGKRHCSSHTEEEKSHKRQCRQEKEAMNASILDEELRQLRVRESAAGLSSSAPVVEVPPVVRDVVSTTDGAMMDDVGTTEGDPTIVPAGSGKLDPPARS</sequence>
<keyword evidence="3" id="KW-1185">Reference proteome</keyword>
<proteinExistence type="predicted"/>
<dbReference type="InParanoid" id="M1D8P7"/>
<feature type="compositionally biased region" description="Basic and acidic residues" evidence="1">
    <location>
        <begin position="100"/>
        <end position="114"/>
    </location>
</feature>
<reference evidence="2" key="2">
    <citation type="submission" date="2015-06" db="UniProtKB">
        <authorList>
            <consortium name="EnsemblPlants"/>
        </authorList>
    </citation>
    <scope>IDENTIFICATION</scope>
    <source>
        <strain evidence="2">DM1-3 516 R44</strain>
    </source>
</reference>
<dbReference type="PaxDb" id="4113-PGSC0003DMT400085076"/>
<organism evidence="2 3">
    <name type="scientific">Solanum tuberosum</name>
    <name type="common">Potato</name>
    <dbReference type="NCBI Taxonomy" id="4113"/>
    <lineage>
        <taxon>Eukaryota</taxon>
        <taxon>Viridiplantae</taxon>
        <taxon>Streptophyta</taxon>
        <taxon>Embryophyta</taxon>
        <taxon>Tracheophyta</taxon>
        <taxon>Spermatophyta</taxon>
        <taxon>Magnoliopsida</taxon>
        <taxon>eudicotyledons</taxon>
        <taxon>Gunneridae</taxon>
        <taxon>Pentapetalae</taxon>
        <taxon>asterids</taxon>
        <taxon>lamiids</taxon>
        <taxon>Solanales</taxon>
        <taxon>Solanaceae</taxon>
        <taxon>Solanoideae</taxon>
        <taxon>Solaneae</taxon>
        <taxon>Solanum</taxon>
    </lineage>
</organism>